<keyword evidence="1" id="KW-0808">Transferase</keyword>
<dbReference type="CDD" id="cd14014">
    <property type="entry name" value="STKc_PknB_like"/>
    <property type="match status" value="1"/>
</dbReference>
<dbReference type="PANTHER" id="PTHR43289">
    <property type="entry name" value="MITOGEN-ACTIVATED PROTEIN KINASE KINASE KINASE 20-RELATED"/>
    <property type="match status" value="1"/>
</dbReference>
<accession>A0A250IT18</accession>
<proteinExistence type="predicted"/>
<evidence type="ECO:0000313" key="7">
    <source>
        <dbReference type="EMBL" id="ATB34392.1"/>
    </source>
</evidence>
<dbReference type="GO" id="GO:0005524">
    <property type="term" value="F:ATP binding"/>
    <property type="evidence" value="ECO:0007669"/>
    <property type="project" value="UniProtKB-KW"/>
</dbReference>
<evidence type="ECO:0000256" key="4">
    <source>
        <dbReference type="ARBA" id="ARBA00022840"/>
    </source>
</evidence>
<dbReference type="Pfam" id="PF00069">
    <property type="entry name" value="Pkinase"/>
    <property type="match status" value="1"/>
</dbReference>
<dbReference type="InterPro" id="IPR008271">
    <property type="entry name" value="Ser/Thr_kinase_AS"/>
</dbReference>
<dbReference type="SMART" id="SM00220">
    <property type="entry name" value="S_TKc"/>
    <property type="match status" value="1"/>
</dbReference>
<dbReference type="Gene3D" id="3.30.200.20">
    <property type="entry name" value="Phosphorylase Kinase, domain 1"/>
    <property type="match status" value="1"/>
</dbReference>
<dbReference type="Gene3D" id="1.10.510.10">
    <property type="entry name" value="Transferase(Phosphotransferase) domain 1"/>
    <property type="match status" value="1"/>
</dbReference>
<dbReference type="InterPro" id="IPR000719">
    <property type="entry name" value="Prot_kinase_dom"/>
</dbReference>
<evidence type="ECO:0000256" key="2">
    <source>
        <dbReference type="ARBA" id="ARBA00022741"/>
    </source>
</evidence>
<evidence type="ECO:0000313" key="8">
    <source>
        <dbReference type="Proteomes" id="UP000217289"/>
    </source>
</evidence>
<feature type="region of interest" description="Disordered" evidence="5">
    <location>
        <begin position="374"/>
        <end position="450"/>
    </location>
</feature>
<dbReference type="GO" id="GO:0004674">
    <property type="term" value="F:protein serine/threonine kinase activity"/>
    <property type="evidence" value="ECO:0007669"/>
    <property type="project" value="TreeGrafter"/>
</dbReference>
<keyword evidence="4" id="KW-0067">ATP-binding</keyword>
<protein>
    <recommendedName>
        <fullName evidence="6">Protein kinase domain-containing protein</fullName>
    </recommendedName>
</protein>
<keyword evidence="2" id="KW-0547">Nucleotide-binding</keyword>
<dbReference type="Proteomes" id="UP000217289">
    <property type="component" value="Chromosome"/>
</dbReference>
<dbReference type="PROSITE" id="PS50011">
    <property type="entry name" value="PROTEIN_KINASE_DOM"/>
    <property type="match status" value="1"/>
</dbReference>
<dbReference type="PANTHER" id="PTHR43289:SF6">
    <property type="entry name" value="SERINE_THREONINE-PROTEIN KINASE NEKL-3"/>
    <property type="match status" value="1"/>
</dbReference>
<feature type="domain" description="Protein kinase" evidence="6">
    <location>
        <begin position="18"/>
        <end position="286"/>
    </location>
</feature>
<sequence length="605" mass="65324">MDEQDSPDLPPGTDVGGVVIEERVKAGGYGTVFRARDPVTGKLLALKLISLRRAEAWAHRESLITLSLHHDNLVRQVGCGYWPPDAPRFMWLKMLFVEGPELDVWARIHNPDARGVVGKMLGVTRGLTVAHAQHVVHRDIKEANILVGEHGAGEPVLVDFGAARREGQGTITQGLFPPGTPRYRSPEAWRFSLEHGHEPLARYRPGPADDLYALGVVLYGLLTDRPPFDVEPDEPASMLAVIHLAPVPPHIVNPRVPEALSRVCMRLLEKTPEARYPSAMALYEVLEGLLAGADASWRVPLRPGPRRGGRRGLPRGKELAPVLGVSAPFPGAIWPLRAVALLAMRHTMVGMGVVLGLVLVGGWLSSHLSGRSLLTTSSSSVPTHEPRFGQEVAPSRPRPDSARAATPPWAEASPAAAASPATHPQDDAMTPPPTPRPSGKKKKPSRSPVPGWCVGAAAAAQAACSGPQVRAESTAKPVFLPCPPGAAESHARLQLLSRWVNAASHISINDDPRWVTVPEGATSVWTLRPWGTLPPNSRLYGVISIGPDRVYGRFTEVRTPKGESFPVCLDIWREQSLGSVVRPGEGSEPTQVFSLFDVRMVETIP</sequence>
<evidence type="ECO:0000256" key="5">
    <source>
        <dbReference type="SAM" id="MobiDB-lite"/>
    </source>
</evidence>
<evidence type="ECO:0000259" key="6">
    <source>
        <dbReference type="PROSITE" id="PS50011"/>
    </source>
</evidence>
<gene>
    <name evidence="7" type="ORF">MEBOL_007894</name>
</gene>
<dbReference type="RefSeq" id="WP_095982299.1">
    <property type="nucleotide sequence ID" value="NZ_CP022163.1"/>
</dbReference>
<dbReference type="PROSITE" id="PS00108">
    <property type="entry name" value="PROTEIN_KINASE_ST"/>
    <property type="match status" value="1"/>
</dbReference>
<organism evidence="7 8">
    <name type="scientific">Melittangium boletus DSM 14713</name>
    <dbReference type="NCBI Taxonomy" id="1294270"/>
    <lineage>
        <taxon>Bacteria</taxon>
        <taxon>Pseudomonadati</taxon>
        <taxon>Myxococcota</taxon>
        <taxon>Myxococcia</taxon>
        <taxon>Myxococcales</taxon>
        <taxon>Cystobacterineae</taxon>
        <taxon>Archangiaceae</taxon>
        <taxon>Melittangium</taxon>
    </lineage>
</organism>
<keyword evidence="3" id="KW-0418">Kinase</keyword>
<reference evidence="7 8" key="1">
    <citation type="submission" date="2017-06" db="EMBL/GenBank/DDBJ databases">
        <authorList>
            <person name="Kim H.J."/>
            <person name="Triplett B.A."/>
        </authorList>
    </citation>
    <scope>NUCLEOTIDE SEQUENCE [LARGE SCALE GENOMIC DNA]</scope>
    <source>
        <strain evidence="7 8">DSM 14713</strain>
    </source>
</reference>
<keyword evidence="8" id="KW-1185">Reference proteome</keyword>
<dbReference type="OrthoDB" id="5524425at2"/>
<name>A0A250IT18_9BACT</name>
<evidence type="ECO:0000256" key="1">
    <source>
        <dbReference type="ARBA" id="ARBA00022679"/>
    </source>
</evidence>
<dbReference type="AlphaFoldDB" id="A0A250IT18"/>
<dbReference type="InterPro" id="IPR011009">
    <property type="entry name" value="Kinase-like_dom_sf"/>
</dbReference>
<evidence type="ECO:0000256" key="3">
    <source>
        <dbReference type="ARBA" id="ARBA00022777"/>
    </source>
</evidence>
<dbReference type="KEGG" id="mbd:MEBOL_007894"/>
<feature type="compositionally biased region" description="Low complexity" evidence="5">
    <location>
        <begin position="404"/>
        <end position="423"/>
    </location>
</feature>
<dbReference type="EMBL" id="CP022163">
    <property type="protein sequence ID" value="ATB34392.1"/>
    <property type="molecule type" value="Genomic_DNA"/>
</dbReference>
<dbReference type="SUPFAM" id="SSF56112">
    <property type="entry name" value="Protein kinase-like (PK-like)"/>
    <property type="match status" value="1"/>
</dbReference>